<keyword evidence="4" id="KW-1185">Reference proteome</keyword>
<feature type="region of interest" description="Disordered" evidence="2">
    <location>
        <begin position="835"/>
        <end position="944"/>
    </location>
</feature>
<feature type="compositionally biased region" description="Basic and acidic residues" evidence="2">
    <location>
        <begin position="857"/>
        <end position="868"/>
    </location>
</feature>
<name>A0A6A6ETC8_9PEZI</name>
<sequence>MDEPPADTRPGVALSGKWKTCLRRLEQRCRGSNSSHPFLGGMESWFLERTRREENQGDGKSNNQATRRLLTALFAAYAQRVPSVRLRLVLRGHKECTLFYQNERHISRPSVCDPRIFARGTCGGSSAYLSWHATSTSSAFLGAKKVYHRHDLTIVESVEEEVEELEPEGPEVIIFNDTQPDVESNSQPITATRVIYVPDLPEYPRTSTRGIAYIVSTHNKTEQDIRTDLKTVGHSHPQILFRIHSQCIRNFNTPRSSSGRWLGESRRLGCLCCEYLDPEIRNLSHSAITPEISSVLRRHRVKNEGETGESIANSFFLHTRTQFAQQKACGNAASSSCRPLLTPQQSVQMPSGAEVWQVRCIHRAAHGAPHKLRKLPANLQPHIQFLLARFAEDWQPDRLDTCHVVDATSARRHTCGVDHLQGEGALKSFSEHFPTLGPCPNRFQVFIPVNLCDFPYYLVVFHNIHNHPPPPPVKTPQQYIDGIISIINNIRNPNLTLNTFIVNPRVQEFCSQFGGKDLWEVHQSLANMDRISAIIYKQRMLHAAAGQSIAGVAAKWELERLTMNDPYIKDFFWDGKNLIVICFFKTQVEVLSRSKTFQVDMGFKRIKDSNIKEVLFATYQPEIEKLFTFLRVFVNQESTRMYYEVFKRVFTLLRDVYHLPIAWNYLSGSGFQAVIMDMDTKQCPGLGMYLASIDERRRPWQEHIKHIVIYCQVHLMRGIQETTSDDDWTPESINQQMLDLVNCQSKEDYEDMCEEFEVRYRDTKLGRWASHKKLQNYACGINKHCSAIPNEIWDDIYRKHSNPVESSHWRGNSTGRWLPFLQAVENSERLDSRDAGQYNAFMDSGVRPGYRPRNMSKRFDQSESQREQKAKRRRGERSSSRNTLGLTVDVASTTNSSPAPASTRSSPVRSSSGGAIRRVRSTSGRRSQSSTPGPTPPSATNAGSSLALRRSISHNILNASINYQLEEIEIQERQAAIREQNARAEELELKNRRERLEIARLERLEREENG</sequence>
<evidence type="ECO:0000313" key="4">
    <source>
        <dbReference type="Proteomes" id="UP000800200"/>
    </source>
</evidence>
<dbReference type="OrthoDB" id="3940819at2759"/>
<gene>
    <name evidence="3" type="ORF">K469DRAFT_689267</name>
</gene>
<reference evidence="3" key="1">
    <citation type="journal article" date="2020" name="Stud. Mycol.">
        <title>101 Dothideomycetes genomes: a test case for predicting lifestyles and emergence of pathogens.</title>
        <authorList>
            <person name="Haridas S."/>
            <person name="Albert R."/>
            <person name="Binder M."/>
            <person name="Bloem J."/>
            <person name="Labutti K."/>
            <person name="Salamov A."/>
            <person name="Andreopoulos B."/>
            <person name="Baker S."/>
            <person name="Barry K."/>
            <person name="Bills G."/>
            <person name="Bluhm B."/>
            <person name="Cannon C."/>
            <person name="Castanera R."/>
            <person name="Culley D."/>
            <person name="Daum C."/>
            <person name="Ezra D."/>
            <person name="Gonzalez J."/>
            <person name="Henrissat B."/>
            <person name="Kuo A."/>
            <person name="Liang C."/>
            <person name="Lipzen A."/>
            <person name="Lutzoni F."/>
            <person name="Magnuson J."/>
            <person name="Mondo S."/>
            <person name="Nolan M."/>
            <person name="Ohm R."/>
            <person name="Pangilinan J."/>
            <person name="Park H.-J."/>
            <person name="Ramirez L."/>
            <person name="Alfaro M."/>
            <person name="Sun H."/>
            <person name="Tritt A."/>
            <person name="Yoshinaga Y."/>
            <person name="Zwiers L.-H."/>
            <person name="Turgeon B."/>
            <person name="Goodwin S."/>
            <person name="Spatafora J."/>
            <person name="Crous P."/>
            <person name="Grigoriev I."/>
        </authorList>
    </citation>
    <scope>NUCLEOTIDE SEQUENCE</scope>
    <source>
        <strain evidence="3">CBS 207.26</strain>
    </source>
</reference>
<keyword evidence="1" id="KW-0175">Coiled coil</keyword>
<feature type="compositionally biased region" description="Low complexity" evidence="2">
    <location>
        <begin position="921"/>
        <end position="932"/>
    </location>
</feature>
<evidence type="ECO:0000256" key="2">
    <source>
        <dbReference type="SAM" id="MobiDB-lite"/>
    </source>
</evidence>
<evidence type="ECO:0008006" key="5">
    <source>
        <dbReference type="Google" id="ProtNLM"/>
    </source>
</evidence>
<feature type="compositionally biased region" description="Low complexity" evidence="2">
    <location>
        <begin position="890"/>
        <end position="912"/>
    </location>
</feature>
<feature type="coiled-coil region" evidence="1">
    <location>
        <begin position="965"/>
        <end position="1007"/>
    </location>
</feature>
<protein>
    <recommendedName>
        <fullName evidence="5">MULE transposase domain-containing protein</fullName>
    </recommendedName>
</protein>
<dbReference type="Proteomes" id="UP000800200">
    <property type="component" value="Unassembled WGS sequence"/>
</dbReference>
<evidence type="ECO:0000256" key="1">
    <source>
        <dbReference type="SAM" id="Coils"/>
    </source>
</evidence>
<evidence type="ECO:0000313" key="3">
    <source>
        <dbReference type="EMBL" id="KAF2194242.1"/>
    </source>
</evidence>
<organism evidence="3 4">
    <name type="scientific">Zopfia rhizophila CBS 207.26</name>
    <dbReference type="NCBI Taxonomy" id="1314779"/>
    <lineage>
        <taxon>Eukaryota</taxon>
        <taxon>Fungi</taxon>
        <taxon>Dikarya</taxon>
        <taxon>Ascomycota</taxon>
        <taxon>Pezizomycotina</taxon>
        <taxon>Dothideomycetes</taxon>
        <taxon>Dothideomycetes incertae sedis</taxon>
        <taxon>Zopfiaceae</taxon>
        <taxon>Zopfia</taxon>
    </lineage>
</organism>
<dbReference type="EMBL" id="ML994612">
    <property type="protein sequence ID" value="KAF2194242.1"/>
    <property type="molecule type" value="Genomic_DNA"/>
</dbReference>
<proteinExistence type="predicted"/>
<dbReference type="AlphaFoldDB" id="A0A6A6ETC8"/>
<accession>A0A6A6ETC8</accession>